<dbReference type="InParanoid" id="A0A162Q158"/>
<dbReference type="GeneID" id="28991864"/>
<dbReference type="EMBL" id="KV440976">
    <property type="protein sequence ID" value="OAD76256.1"/>
    <property type="molecule type" value="Genomic_DNA"/>
</dbReference>
<dbReference type="Proteomes" id="UP000077315">
    <property type="component" value="Unassembled WGS sequence"/>
</dbReference>
<sequence length="63" mass="6038">MEQQLKNYYRKENLKKGSIQTLLLSLSLETIGGAGAAGGGSAGGGGGGGGDDDGIGIGASLAV</sequence>
<proteinExistence type="predicted"/>
<dbReference type="RefSeq" id="XP_018294296.1">
    <property type="nucleotide sequence ID" value="XM_018430958.1"/>
</dbReference>
<evidence type="ECO:0000313" key="1">
    <source>
        <dbReference type="EMBL" id="OAD76256.1"/>
    </source>
</evidence>
<organism evidence="1 2">
    <name type="scientific">Phycomyces blakesleeanus (strain ATCC 8743b / DSM 1359 / FGSC 10004 / NBRC 33097 / NRRL 1555)</name>
    <dbReference type="NCBI Taxonomy" id="763407"/>
    <lineage>
        <taxon>Eukaryota</taxon>
        <taxon>Fungi</taxon>
        <taxon>Fungi incertae sedis</taxon>
        <taxon>Mucoromycota</taxon>
        <taxon>Mucoromycotina</taxon>
        <taxon>Mucoromycetes</taxon>
        <taxon>Mucorales</taxon>
        <taxon>Phycomycetaceae</taxon>
        <taxon>Phycomyces</taxon>
    </lineage>
</organism>
<protein>
    <submittedName>
        <fullName evidence="1">Uncharacterized protein</fullName>
    </submittedName>
</protein>
<keyword evidence="2" id="KW-1185">Reference proteome</keyword>
<accession>A0A162Q158</accession>
<name>A0A162Q158_PHYB8</name>
<gene>
    <name evidence="1" type="ORF">PHYBLDRAFT_143238</name>
</gene>
<evidence type="ECO:0000313" key="2">
    <source>
        <dbReference type="Proteomes" id="UP000077315"/>
    </source>
</evidence>
<reference evidence="2" key="1">
    <citation type="submission" date="2015-06" db="EMBL/GenBank/DDBJ databases">
        <title>Expansion of signal transduction pathways in fungi by whole-genome duplication.</title>
        <authorList>
            <consortium name="DOE Joint Genome Institute"/>
            <person name="Corrochano L.M."/>
            <person name="Kuo A."/>
            <person name="Marcet-Houben M."/>
            <person name="Polaino S."/>
            <person name="Salamov A."/>
            <person name="Villalobos J.M."/>
            <person name="Alvarez M.I."/>
            <person name="Avalos J."/>
            <person name="Benito E.P."/>
            <person name="Benoit I."/>
            <person name="Burger G."/>
            <person name="Camino L.P."/>
            <person name="Canovas D."/>
            <person name="Cerda-Olmedo E."/>
            <person name="Cheng J.-F."/>
            <person name="Dominguez A."/>
            <person name="Elias M."/>
            <person name="Eslava A.P."/>
            <person name="Glaser F."/>
            <person name="Grimwood J."/>
            <person name="Gutierrez G."/>
            <person name="Heitman J."/>
            <person name="Henrissat B."/>
            <person name="Iturriaga E.A."/>
            <person name="Lang B.F."/>
            <person name="Lavin J.L."/>
            <person name="Lee S."/>
            <person name="Li W."/>
            <person name="Lindquist E."/>
            <person name="Lopez-Garcia S."/>
            <person name="Luque E.M."/>
            <person name="Marcos A.T."/>
            <person name="Martin J."/>
            <person name="McCluskey K."/>
            <person name="Medina H.R."/>
            <person name="Miralles-Duran A."/>
            <person name="Miyazaki A."/>
            <person name="Munoz-Torres E."/>
            <person name="Oguiza J.A."/>
            <person name="Ohm R."/>
            <person name="Olmedo M."/>
            <person name="Orejas M."/>
            <person name="Ortiz-Castellanos L."/>
            <person name="Pisabarro A.G."/>
            <person name="Rodriguez-Romero J."/>
            <person name="Ruiz-Herrera J."/>
            <person name="Ruiz-Vazquez R."/>
            <person name="Sanz C."/>
            <person name="Schackwitz W."/>
            <person name="Schmutz J."/>
            <person name="Shahriari M."/>
            <person name="Shelest E."/>
            <person name="Silva-Franco F."/>
            <person name="Soanes D."/>
            <person name="Syed K."/>
            <person name="Tagua V.G."/>
            <person name="Talbot N.J."/>
            <person name="Thon M."/>
            <person name="De vries R.P."/>
            <person name="Wiebenga A."/>
            <person name="Yadav J.S."/>
            <person name="Braun E.L."/>
            <person name="Baker S."/>
            <person name="Garre V."/>
            <person name="Horwitz B."/>
            <person name="Torres-Martinez S."/>
            <person name="Idnurm A."/>
            <person name="Herrera-Estrella A."/>
            <person name="Gabaldon T."/>
            <person name="Grigoriev I.V."/>
        </authorList>
    </citation>
    <scope>NUCLEOTIDE SEQUENCE [LARGE SCALE GENOMIC DNA]</scope>
    <source>
        <strain evidence="2">NRRL 1555(-)</strain>
    </source>
</reference>
<dbReference type="VEuPathDB" id="FungiDB:PHYBLDRAFT_143238"/>
<dbReference type="AlphaFoldDB" id="A0A162Q158"/>